<feature type="transmembrane region" description="Helical" evidence="6">
    <location>
        <begin position="251"/>
        <end position="271"/>
    </location>
</feature>
<feature type="transmembrane region" description="Helical" evidence="6">
    <location>
        <begin position="206"/>
        <end position="225"/>
    </location>
</feature>
<keyword evidence="3 6" id="KW-0812">Transmembrane</keyword>
<comment type="subcellular location">
    <subcellularLocation>
        <location evidence="1">Cell membrane</location>
        <topology evidence="1">Multi-pass membrane protein</topology>
    </subcellularLocation>
</comment>
<proteinExistence type="predicted"/>
<dbReference type="AlphaFoldDB" id="A0AAU9CZV0"/>
<protein>
    <submittedName>
        <fullName evidence="7">MATE family efflux transporter</fullName>
    </submittedName>
</protein>
<evidence type="ECO:0000256" key="2">
    <source>
        <dbReference type="ARBA" id="ARBA00022475"/>
    </source>
</evidence>
<dbReference type="EMBL" id="AP026801">
    <property type="protein sequence ID" value="BDR56919.1"/>
    <property type="molecule type" value="Genomic_DNA"/>
</dbReference>
<keyword evidence="2" id="KW-1003">Cell membrane</keyword>
<feature type="transmembrane region" description="Helical" evidence="6">
    <location>
        <begin position="179"/>
        <end position="200"/>
    </location>
</feature>
<evidence type="ECO:0000256" key="6">
    <source>
        <dbReference type="SAM" id="Phobius"/>
    </source>
</evidence>
<keyword evidence="4 6" id="KW-1133">Transmembrane helix</keyword>
<name>A0AAU9CZV0_9LACO</name>
<keyword evidence="5 6" id="KW-0472">Membrane</keyword>
<feature type="transmembrane region" description="Helical" evidence="6">
    <location>
        <begin position="145"/>
        <end position="167"/>
    </location>
</feature>
<feature type="transmembrane region" description="Helical" evidence="6">
    <location>
        <begin position="324"/>
        <end position="346"/>
    </location>
</feature>
<sequence>MDNELDHENGALNNQELATSSINRLFFKYGSLTLIGQIAQAIMVILEGIFIGQGLGSLGLATVSVIMPLELLSTGLGGGLGIGVSTVSALDKGKGNVERSQKVFSDGFWFTLIISILLALIIGFNASGIASLLGAQAETHQAAATFIRIFMVGYPFSITGQMIVSMLRVDEQPGLSSWIMSLSALISILELYYGVFIAKWGIVAVGIYYGMSIGLFFTGIFYFIFSKTKLKIKFDFNFDWKTILDDIKISIPYFVITISSSIFTWVMNIILGKNGTSVDVAAFGIVNGYIFYIFNTITVSLTQGMQPIASYNYGAKLFDRVRQLLNISILSNIVVIAAITLLYAVFSRPLVTIFAGSDTQLMKMTMSTSIIMVGFTALGSTVNILSGYYQAINKIKISNFLGIIKFLIIATPLLLILNAIFGANGAWYSQPIADVIVFIVSLILWKKEIDNLKKEVKELRIN</sequence>
<dbReference type="InterPro" id="IPR051327">
    <property type="entry name" value="MATE_MepA_subfamily"/>
</dbReference>
<dbReference type="RefSeq" id="WP_317695518.1">
    <property type="nucleotide sequence ID" value="NZ_AP026801.1"/>
</dbReference>
<dbReference type="KEGG" id="xak:KIMC2_14810"/>
<feature type="transmembrane region" description="Helical" evidence="6">
    <location>
        <begin position="427"/>
        <end position="445"/>
    </location>
</feature>
<dbReference type="Pfam" id="PF01554">
    <property type="entry name" value="MatE"/>
    <property type="match status" value="2"/>
</dbReference>
<organism evidence="7 8">
    <name type="scientific">Xylocopilactobacillus apis</name>
    <dbReference type="NCBI Taxonomy" id="2932183"/>
    <lineage>
        <taxon>Bacteria</taxon>
        <taxon>Bacillati</taxon>
        <taxon>Bacillota</taxon>
        <taxon>Bacilli</taxon>
        <taxon>Lactobacillales</taxon>
        <taxon>Lactobacillaceae</taxon>
        <taxon>Xylocopilactobacillus</taxon>
    </lineage>
</organism>
<dbReference type="PANTHER" id="PTHR43823">
    <property type="entry name" value="SPORULATION PROTEIN YKVU"/>
    <property type="match status" value="1"/>
</dbReference>
<keyword evidence="8" id="KW-1185">Reference proteome</keyword>
<dbReference type="GO" id="GO:0042910">
    <property type="term" value="F:xenobiotic transmembrane transporter activity"/>
    <property type="evidence" value="ECO:0007669"/>
    <property type="project" value="InterPro"/>
</dbReference>
<gene>
    <name evidence="7" type="ORF">KIMC2_14810</name>
</gene>
<feature type="transmembrane region" description="Helical" evidence="6">
    <location>
        <begin position="366"/>
        <end position="388"/>
    </location>
</feature>
<dbReference type="GO" id="GO:0015297">
    <property type="term" value="F:antiporter activity"/>
    <property type="evidence" value="ECO:0007669"/>
    <property type="project" value="InterPro"/>
</dbReference>
<evidence type="ECO:0000256" key="3">
    <source>
        <dbReference type="ARBA" id="ARBA00022692"/>
    </source>
</evidence>
<accession>A0AAU9CZV0</accession>
<feature type="transmembrane region" description="Helical" evidence="6">
    <location>
        <begin position="400"/>
        <end position="421"/>
    </location>
</feature>
<evidence type="ECO:0000256" key="4">
    <source>
        <dbReference type="ARBA" id="ARBA00022989"/>
    </source>
</evidence>
<feature type="transmembrane region" description="Helical" evidence="6">
    <location>
        <begin position="283"/>
        <end position="303"/>
    </location>
</feature>
<feature type="transmembrane region" description="Helical" evidence="6">
    <location>
        <begin position="71"/>
        <end position="90"/>
    </location>
</feature>
<dbReference type="GO" id="GO:0005886">
    <property type="term" value="C:plasma membrane"/>
    <property type="evidence" value="ECO:0007669"/>
    <property type="project" value="UniProtKB-SubCell"/>
</dbReference>
<evidence type="ECO:0000256" key="1">
    <source>
        <dbReference type="ARBA" id="ARBA00004651"/>
    </source>
</evidence>
<evidence type="ECO:0000313" key="8">
    <source>
        <dbReference type="Proteomes" id="UP001321804"/>
    </source>
</evidence>
<feature type="transmembrane region" description="Helical" evidence="6">
    <location>
        <begin position="110"/>
        <end position="133"/>
    </location>
</feature>
<evidence type="ECO:0000256" key="5">
    <source>
        <dbReference type="ARBA" id="ARBA00023136"/>
    </source>
</evidence>
<dbReference type="Proteomes" id="UP001321804">
    <property type="component" value="Chromosome"/>
</dbReference>
<dbReference type="PANTHER" id="PTHR43823:SF3">
    <property type="entry name" value="MULTIDRUG EXPORT PROTEIN MEPA"/>
    <property type="match status" value="1"/>
</dbReference>
<evidence type="ECO:0000313" key="7">
    <source>
        <dbReference type="EMBL" id="BDR56919.1"/>
    </source>
</evidence>
<reference evidence="7 8" key="1">
    <citation type="journal article" date="2023" name="Microbiol. Spectr.">
        <title>Symbiosis of Carpenter Bees with Uncharacterized Lactic Acid Bacteria Showing NAD Auxotrophy.</title>
        <authorList>
            <person name="Kawasaki S."/>
            <person name="Ozawa K."/>
            <person name="Mori T."/>
            <person name="Yamamoto A."/>
            <person name="Ito M."/>
            <person name="Ohkuma M."/>
            <person name="Sakamoto M."/>
            <person name="Matsutani M."/>
        </authorList>
    </citation>
    <scope>NUCLEOTIDE SEQUENCE [LARGE SCALE GENOMIC DNA]</scope>
    <source>
        <strain evidence="7 8">KimC2</strain>
    </source>
</reference>
<dbReference type="InterPro" id="IPR002528">
    <property type="entry name" value="MATE_fam"/>
</dbReference>
<feature type="transmembrane region" description="Helical" evidence="6">
    <location>
        <begin position="29"/>
        <end position="51"/>
    </location>
</feature>